<feature type="transmembrane region" description="Helical" evidence="8">
    <location>
        <begin position="284"/>
        <end position="303"/>
    </location>
</feature>
<comment type="subcellular location">
    <subcellularLocation>
        <location evidence="1">Cell membrane</location>
        <topology evidence="1">Multi-pass membrane protein</topology>
    </subcellularLocation>
</comment>
<dbReference type="PANTHER" id="PTHR33908:SF9">
    <property type="entry name" value="BLL5595 PROTEIN"/>
    <property type="match status" value="1"/>
</dbReference>
<evidence type="ECO:0000256" key="4">
    <source>
        <dbReference type="ARBA" id="ARBA00022679"/>
    </source>
</evidence>
<feature type="transmembrane region" description="Helical" evidence="8">
    <location>
        <begin position="245"/>
        <end position="272"/>
    </location>
</feature>
<dbReference type="AlphaFoldDB" id="A0AAU7RXU0"/>
<evidence type="ECO:0000259" key="9">
    <source>
        <dbReference type="Pfam" id="PF13231"/>
    </source>
</evidence>
<name>A0AAU7RXU0_9HYPH</name>
<dbReference type="GO" id="GO:0005886">
    <property type="term" value="C:plasma membrane"/>
    <property type="evidence" value="ECO:0007669"/>
    <property type="project" value="UniProtKB-SubCell"/>
</dbReference>
<feature type="transmembrane region" description="Helical" evidence="8">
    <location>
        <begin position="79"/>
        <end position="100"/>
    </location>
</feature>
<feature type="transmembrane region" description="Helical" evidence="8">
    <location>
        <begin position="202"/>
        <end position="221"/>
    </location>
</feature>
<evidence type="ECO:0000256" key="3">
    <source>
        <dbReference type="ARBA" id="ARBA00022676"/>
    </source>
</evidence>
<feature type="transmembrane region" description="Helical" evidence="8">
    <location>
        <begin position="157"/>
        <end position="172"/>
    </location>
</feature>
<evidence type="ECO:0000256" key="7">
    <source>
        <dbReference type="ARBA" id="ARBA00023136"/>
    </source>
</evidence>
<gene>
    <name evidence="10" type="ORF">ABM479_23775</name>
</gene>
<feature type="transmembrane region" description="Helical" evidence="8">
    <location>
        <begin position="132"/>
        <end position="150"/>
    </location>
</feature>
<feature type="transmembrane region" description="Helical" evidence="8">
    <location>
        <begin position="309"/>
        <end position="328"/>
    </location>
</feature>
<evidence type="ECO:0000256" key="1">
    <source>
        <dbReference type="ARBA" id="ARBA00004651"/>
    </source>
</evidence>
<dbReference type="InterPro" id="IPR038731">
    <property type="entry name" value="RgtA/B/C-like"/>
</dbReference>
<geneLocation type="plasmid" evidence="10">
    <name>unnamed1</name>
</geneLocation>
<proteinExistence type="predicted"/>
<keyword evidence="10" id="KW-0614">Plasmid</keyword>
<keyword evidence="4" id="KW-0808">Transferase</keyword>
<feature type="transmembrane region" description="Helical" evidence="8">
    <location>
        <begin position="107"/>
        <end position="126"/>
    </location>
</feature>
<reference evidence="10" key="1">
    <citation type="submission" date="2024-06" db="EMBL/GenBank/DDBJ databases">
        <authorList>
            <person name="Li T."/>
            <person name="Gao R."/>
        </authorList>
    </citation>
    <scope>NUCLEOTIDE SEQUENCE</scope>
    <source>
        <strain evidence="10">ZPR3</strain>
        <plasmid evidence="10">unnamed1</plasmid>
    </source>
</reference>
<evidence type="ECO:0000256" key="6">
    <source>
        <dbReference type="ARBA" id="ARBA00022989"/>
    </source>
</evidence>
<protein>
    <submittedName>
        <fullName evidence="10">Glycosyltransferase family 39 protein</fullName>
    </submittedName>
</protein>
<keyword evidence="7 8" id="KW-0472">Membrane</keyword>
<feature type="domain" description="Glycosyltransferase RgtA/B/C/D-like" evidence="9">
    <location>
        <begin position="58"/>
        <end position="219"/>
    </location>
</feature>
<keyword evidence="3" id="KW-0328">Glycosyltransferase</keyword>
<keyword evidence="6 8" id="KW-1133">Transmembrane helix</keyword>
<organism evidence="10">
    <name type="scientific">Rhizobium sp. ZPR3</name>
    <dbReference type="NCBI Taxonomy" id="3158967"/>
    <lineage>
        <taxon>Bacteria</taxon>
        <taxon>Pseudomonadati</taxon>
        <taxon>Pseudomonadota</taxon>
        <taxon>Alphaproteobacteria</taxon>
        <taxon>Hyphomicrobiales</taxon>
        <taxon>Rhizobiaceae</taxon>
        <taxon>Rhizobium/Agrobacterium group</taxon>
        <taxon>Rhizobium</taxon>
    </lineage>
</organism>
<sequence>MQTAVNTIFRRPTNILWLLIAFQLVVLTIIPTAFSSAPPLDVVEGWTWAPHWLIGTYKHPPGPAWSIEIMHYLIPGYLFGPYLLSQIAVALTYLFVYLAGCVFTDKWRALAGTLLLAGSLYFNYFTTQFNHNVLQLPFWSAIILVFAHILRKPARTSLWIILGILVGAGMYAKYSVCVIAITAAIAGVVFSNVRAQLKTPRPYLAITIAGLIFLPHVVWLFQTDFLTFKYVSDRTAGRRFAEEPFIFLLMQILNHIPMLLLLSCVGFSALSVKGDRESSSSTKSFFRLFTFTPLAMLIIGALLTGKGLVTMWGMPMFTTVGLWVVAEIDSVWNTTMIKRLTIGAVTFVSLVGTVFIGEAVWSKSHKPQRTSWPMQELAEKANSIWKAEVDTPLQITGGSMWLAGLVSLGLPQRPNVAVDRDLRLSPWVTASDVATKGMLYMSDTKDDQLPPYCTAHGPSHPIRLSNSHIPLIFATVCYSASTLRTDFQYTDPRQ</sequence>
<dbReference type="InterPro" id="IPR050297">
    <property type="entry name" value="LipidA_mod_glycosyltrf_83"/>
</dbReference>
<evidence type="ECO:0000313" key="10">
    <source>
        <dbReference type="EMBL" id="XBT94983.1"/>
    </source>
</evidence>
<evidence type="ECO:0000256" key="5">
    <source>
        <dbReference type="ARBA" id="ARBA00022692"/>
    </source>
</evidence>
<dbReference type="Pfam" id="PF13231">
    <property type="entry name" value="PMT_2"/>
    <property type="match status" value="1"/>
</dbReference>
<dbReference type="GO" id="GO:0009103">
    <property type="term" value="P:lipopolysaccharide biosynthetic process"/>
    <property type="evidence" value="ECO:0007669"/>
    <property type="project" value="UniProtKB-ARBA"/>
</dbReference>
<evidence type="ECO:0000256" key="2">
    <source>
        <dbReference type="ARBA" id="ARBA00022475"/>
    </source>
</evidence>
<evidence type="ECO:0000256" key="8">
    <source>
        <dbReference type="SAM" id="Phobius"/>
    </source>
</evidence>
<dbReference type="EMBL" id="CP157961">
    <property type="protein sequence ID" value="XBT94983.1"/>
    <property type="molecule type" value="Genomic_DNA"/>
</dbReference>
<feature type="transmembrane region" description="Helical" evidence="8">
    <location>
        <begin position="340"/>
        <end position="361"/>
    </location>
</feature>
<feature type="transmembrane region" description="Helical" evidence="8">
    <location>
        <begin position="15"/>
        <end position="34"/>
    </location>
</feature>
<dbReference type="GO" id="GO:0016763">
    <property type="term" value="F:pentosyltransferase activity"/>
    <property type="evidence" value="ECO:0007669"/>
    <property type="project" value="TreeGrafter"/>
</dbReference>
<dbReference type="RefSeq" id="WP_349959093.1">
    <property type="nucleotide sequence ID" value="NZ_CP157961.1"/>
</dbReference>
<dbReference type="PANTHER" id="PTHR33908">
    <property type="entry name" value="MANNOSYLTRANSFERASE YKCB-RELATED"/>
    <property type="match status" value="1"/>
</dbReference>
<accession>A0AAU7RXU0</accession>
<keyword evidence="2" id="KW-1003">Cell membrane</keyword>
<keyword evidence="5 8" id="KW-0812">Transmembrane</keyword>